<dbReference type="Proteomes" id="UP000186364">
    <property type="component" value="Unassembled WGS sequence"/>
</dbReference>
<name>A0A1Q9AYM5_9HYPH</name>
<accession>A0A1Q9AYM5</accession>
<reference evidence="2 3" key="1">
    <citation type="submission" date="2016-09" db="EMBL/GenBank/DDBJ databases">
        <title>Rhizobium sp. nov., a novel species isolated from the rice rhizosphere.</title>
        <authorList>
            <person name="Zhao J."/>
            <person name="Zhang X."/>
        </authorList>
    </citation>
    <scope>NUCLEOTIDE SEQUENCE [LARGE SCALE GENOMIC DNA]</scope>
    <source>
        <strain evidence="2 3">1.7048</strain>
    </source>
</reference>
<evidence type="ECO:0000256" key="1">
    <source>
        <dbReference type="SAM" id="MobiDB-lite"/>
    </source>
</evidence>
<feature type="region of interest" description="Disordered" evidence="1">
    <location>
        <begin position="1"/>
        <end position="22"/>
    </location>
</feature>
<dbReference type="EMBL" id="MKIP01000036">
    <property type="protein sequence ID" value="OLP60548.1"/>
    <property type="molecule type" value="Genomic_DNA"/>
</dbReference>
<sequence>MAVNENGSDTQPDFKRKRAPRSALLPIHEAAMRIAEIGALPRSKTRDLVSLLLTHGARAWRSTQPEVQVHLHVRTPAKRKAVRIRFQ</sequence>
<organism evidence="2 3">
    <name type="scientific">Xaviernesmea oryzae</name>
    <dbReference type="NCBI Taxonomy" id="464029"/>
    <lineage>
        <taxon>Bacteria</taxon>
        <taxon>Pseudomonadati</taxon>
        <taxon>Pseudomonadota</taxon>
        <taxon>Alphaproteobacteria</taxon>
        <taxon>Hyphomicrobiales</taxon>
        <taxon>Rhizobiaceae</taxon>
        <taxon>Rhizobium/Agrobacterium group</taxon>
        <taxon>Xaviernesmea</taxon>
    </lineage>
</organism>
<dbReference type="OrthoDB" id="8116929at2"/>
<gene>
    <name evidence="2" type="ORF">BJF93_22330</name>
</gene>
<protein>
    <submittedName>
        <fullName evidence="2">Uncharacterized protein</fullName>
    </submittedName>
</protein>
<proteinExistence type="predicted"/>
<keyword evidence="3" id="KW-1185">Reference proteome</keyword>
<evidence type="ECO:0000313" key="3">
    <source>
        <dbReference type="Proteomes" id="UP000186364"/>
    </source>
</evidence>
<feature type="compositionally biased region" description="Polar residues" evidence="1">
    <location>
        <begin position="1"/>
        <end position="11"/>
    </location>
</feature>
<evidence type="ECO:0000313" key="2">
    <source>
        <dbReference type="EMBL" id="OLP60548.1"/>
    </source>
</evidence>
<comment type="caution">
    <text evidence="2">The sequence shown here is derived from an EMBL/GenBank/DDBJ whole genome shotgun (WGS) entry which is preliminary data.</text>
</comment>
<dbReference type="RefSeq" id="WP_075627169.1">
    <property type="nucleotide sequence ID" value="NZ_FOAM01000027.1"/>
</dbReference>
<dbReference type="AlphaFoldDB" id="A0A1Q9AYM5"/>